<evidence type="ECO:0000313" key="2">
    <source>
        <dbReference type="Proteomes" id="UP000491237"/>
    </source>
</evidence>
<proteinExistence type="predicted"/>
<protein>
    <submittedName>
        <fullName evidence="1">DUF1440 domain-containing protein</fullName>
    </submittedName>
</protein>
<dbReference type="AlphaFoldDB" id="A0A844EGK1"/>
<dbReference type="InterPro" id="IPR009898">
    <property type="entry name" value="DUF1440"/>
</dbReference>
<feature type="non-terminal residue" evidence="1">
    <location>
        <position position="1"/>
    </location>
</feature>
<gene>
    <name evidence="1" type="ORF">GKC44_10460</name>
</gene>
<comment type="caution">
    <text evidence="1">The sequence shown here is derived from an EMBL/GenBank/DDBJ whole genome shotgun (WGS) entry which is preliminary data.</text>
</comment>
<sequence length="45" mass="5007">PAMGTVPSAKNQPAEEHVSEALGHVIWMWTNDLVADEVYNKLTKK</sequence>
<evidence type="ECO:0000313" key="1">
    <source>
        <dbReference type="EMBL" id="MSE21645.1"/>
    </source>
</evidence>
<accession>A0A844EGK1</accession>
<organism evidence="1 2">
    <name type="scientific">Lentilactobacillus parabuchneri</name>
    <dbReference type="NCBI Taxonomy" id="152331"/>
    <lineage>
        <taxon>Bacteria</taxon>
        <taxon>Bacillati</taxon>
        <taxon>Bacillota</taxon>
        <taxon>Bacilli</taxon>
        <taxon>Lactobacillales</taxon>
        <taxon>Lactobacillaceae</taxon>
        <taxon>Lentilactobacillus</taxon>
    </lineage>
</organism>
<dbReference type="Proteomes" id="UP000491237">
    <property type="component" value="Unassembled WGS sequence"/>
</dbReference>
<dbReference type="EMBL" id="WKKY01000526">
    <property type="protein sequence ID" value="MSE21645.1"/>
    <property type="molecule type" value="Genomic_DNA"/>
</dbReference>
<name>A0A844EGK1_9LACO</name>
<reference evidence="1 2" key="1">
    <citation type="submission" date="2019-11" db="EMBL/GenBank/DDBJ databases">
        <title>Draft Genome Sequence of Plant Growth-Promoting Rhizosphere-Associated Bacteria.</title>
        <authorList>
            <person name="Vasilyev I.Y."/>
            <person name="Radchenko V."/>
            <person name="Ilnitskaya E.V."/>
        </authorList>
    </citation>
    <scope>NUCLEOTIDE SEQUENCE [LARGE SCALE GENOMIC DNA]</scope>
    <source>
        <strain evidence="1 2">VRA_07sq_f</strain>
    </source>
</reference>
<dbReference type="Pfam" id="PF07274">
    <property type="entry name" value="DUF1440"/>
    <property type="match status" value="1"/>
</dbReference>